<keyword evidence="2" id="KW-1185">Reference proteome</keyword>
<organism evidence="1 2">
    <name type="scientific">Saccharothrix variisporea</name>
    <dbReference type="NCBI Taxonomy" id="543527"/>
    <lineage>
        <taxon>Bacteria</taxon>
        <taxon>Bacillati</taxon>
        <taxon>Actinomycetota</taxon>
        <taxon>Actinomycetes</taxon>
        <taxon>Pseudonocardiales</taxon>
        <taxon>Pseudonocardiaceae</taxon>
        <taxon>Saccharothrix</taxon>
    </lineage>
</organism>
<accession>A0A495X4T8</accession>
<dbReference type="OrthoDB" id="3402160at2"/>
<evidence type="ECO:0000313" key="2">
    <source>
        <dbReference type="Proteomes" id="UP000272729"/>
    </source>
</evidence>
<evidence type="ECO:0000313" key="1">
    <source>
        <dbReference type="EMBL" id="RKT69321.1"/>
    </source>
</evidence>
<comment type="caution">
    <text evidence="1">The sequence shown here is derived from an EMBL/GenBank/DDBJ whole genome shotgun (WGS) entry which is preliminary data.</text>
</comment>
<sequence>MAVVRGVACGLVVLGLVVGLGACGGSGEPGRADVVVKIKSDPGMAGSPDAAVECVADWYMTYASVEERKAFVAGESGDRGVERVAGTDEARAAILECLKGTAGTS</sequence>
<name>A0A495X4T8_9PSEU</name>
<dbReference type="Proteomes" id="UP000272729">
    <property type="component" value="Unassembled WGS sequence"/>
</dbReference>
<protein>
    <recommendedName>
        <fullName evidence="3">Lipoprotein</fullName>
    </recommendedName>
</protein>
<dbReference type="PROSITE" id="PS51257">
    <property type="entry name" value="PROKAR_LIPOPROTEIN"/>
    <property type="match status" value="1"/>
</dbReference>
<reference evidence="1 2" key="1">
    <citation type="submission" date="2018-10" db="EMBL/GenBank/DDBJ databases">
        <title>Sequencing the genomes of 1000 actinobacteria strains.</title>
        <authorList>
            <person name="Klenk H.-P."/>
        </authorList>
    </citation>
    <scope>NUCLEOTIDE SEQUENCE [LARGE SCALE GENOMIC DNA]</scope>
    <source>
        <strain evidence="1 2">DSM 43911</strain>
    </source>
</reference>
<proteinExistence type="predicted"/>
<gene>
    <name evidence="1" type="ORF">DFJ66_2531</name>
</gene>
<dbReference type="AlphaFoldDB" id="A0A495X4T8"/>
<evidence type="ECO:0008006" key="3">
    <source>
        <dbReference type="Google" id="ProtNLM"/>
    </source>
</evidence>
<dbReference type="EMBL" id="RBXR01000001">
    <property type="protein sequence ID" value="RKT69321.1"/>
    <property type="molecule type" value="Genomic_DNA"/>
</dbReference>
<dbReference type="RefSeq" id="WP_147459223.1">
    <property type="nucleotide sequence ID" value="NZ_JBIUBA010000002.1"/>
</dbReference>